<dbReference type="EMBL" id="AP012051">
    <property type="protein sequence ID" value="BAL80723.1"/>
    <property type="molecule type" value="Genomic_DNA"/>
</dbReference>
<dbReference type="GO" id="GO:0035435">
    <property type="term" value="P:phosphate ion transmembrane transport"/>
    <property type="evidence" value="ECO:0007669"/>
    <property type="project" value="InterPro"/>
</dbReference>
<comment type="similarity">
    <text evidence="2 9">Belongs to the binding-protein-dependent transport system permease family. CysTW subfamily.</text>
</comment>
<keyword evidence="6 9" id="KW-0812">Transmembrane</keyword>
<dbReference type="GO" id="GO:0005886">
    <property type="term" value="C:plasma membrane"/>
    <property type="evidence" value="ECO:0007669"/>
    <property type="project" value="UniProtKB-SubCell"/>
</dbReference>
<accession>A0A7U6GE42</accession>
<evidence type="ECO:0000256" key="8">
    <source>
        <dbReference type="ARBA" id="ARBA00023136"/>
    </source>
</evidence>
<dbReference type="InterPro" id="IPR000515">
    <property type="entry name" value="MetI-like"/>
</dbReference>
<dbReference type="PANTHER" id="PTHR43470">
    <property type="entry name" value="PHOSPHATE TRANSPORT SYSTEM PERMEASE PROTEIN PSTA-RELATED"/>
    <property type="match status" value="1"/>
</dbReference>
<evidence type="ECO:0000313" key="12">
    <source>
        <dbReference type="Proteomes" id="UP000004793"/>
    </source>
</evidence>
<evidence type="ECO:0000256" key="6">
    <source>
        <dbReference type="ARBA" id="ARBA00022692"/>
    </source>
</evidence>
<evidence type="ECO:0000256" key="4">
    <source>
        <dbReference type="ARBA" id="ARBA00022448"/>
    </source>
</evidence>
<dbReference type="OrthoDB" id="9785113at2"/>
<dbReference type="GO" id="GO:0005315">
    <property type="term" value="F:phosphate transmembrane transporter activity"/>
    <property type="evidence" value="ECO:0007669"/>
    <property type="project" value="InterPro"/>
</dbReference>
<dbReference type="NCBIfam" id="TIGR00974">
    <property type="entry name" value="3a0107s02c"/>
    <property type="match status" value="1"/>
</dbReference>
<comment type="caution">
    <text evidence="9">Lacks conserved residue(s) required for the propagation of feature annotation.</text>
</comment>
<dbReference type="CDD" id="cd06261">
    <property type="entry name" value="TM_PBP2"/>
    <property type="match status" value="1"/>
</dbReference>
<feature type="transmembrane region" description="Helical" evidence="9">
    <location>
        <begin position="129"/>
        <end position="153"/>
    </location>
</feature>
<keyword evidence="12" id="KW-1185">Reference proteome</keyword>
<keyword evidence="4" id="KW-0813">Transport</keyword>
<dbReference type="InterPro" id="IPR005672">
    <property type="entry name" value="Phosphate_PstA"/>
</dbReference>
<gene>
    <name evidence="11" type="primary">pstA</name>
    <name evidence="11" type="ordered locus">CSE_05970</name>
</gene>
<dbReference type="RefSeq" id="WP_014453127.1">
    <property type="nucleotide sequence ID" value="NC_017096.1"/>
</dbReference>
<keyword evidence="7 9" id="KW-1133">Transmembrane helix</keyword>
<name>A0A7U6GE42_CALEA</name>
<evidence type="ECO:0000256" key="7">
    <source>
        <dbReference type="ARBA" id="ARBA00022989"/>
    </source>
</evidence>
<dbReference type="Pfam" id="PF00528">
    <property type="entry name" value="BPD_transp_1"/>
    <property type="match status" value="1"/>
</dbReference>
<feature type="transmembrane region" description="Helical" evidence="9">
    <location>
        <begin position="12"/>
        <end position="33"/>
    </location>
</feature>
<evidence type="ECO:0000256" key="2">
    <source>
        <dbReference type="ARBA" id="ARBA00007069"/>
    </source>
</evidence>
<dbReference type="PROSITE" id="PS50928">
    <property type="entry name" value="ABC_TM1"/>
    <property type="match status" value="1"/>
</dbReference>
<dbReference type="InterPro" id="IPR035906">
    <property type="entry name" value="MetI-like_sf"/>
</dbReference>
<evidence type="ECO:0000256" key="9">
    <source>
        <dbReference type="RuleBase" id="RU363043"/>
    </source>
</evidence>
<feature type="transmembrane region" description="Helical" evidence="9">
    <location>
        <begin position="58"/>
        <end position="87"/>
    </location>
</feature>
<evidence type="ECO:0000256" key="5">
    <source>
        <dbReference type="ARBA" id="ARBA00022475"/>
    </source>
</evidence>
<dbReference type="Proteomes" id="UP000004793">
    <property type="component" value="Chromosome"/>
</dbReference>
<comment type="subcellular location">
    <subcellularLocation>
        <location evidence="1 9">Cell membrane</location>
        <topology evidence="1 9">Multi-pass membrane protein</topology>
    </subcellularLocation>
</comment>
<dbReference type="SUPFAM" id="SSF161098">
    <property type="entry name" value="MetI-like"/>
    <property type="match status" value="1"/>
</dbReference>
<reference evidence="11 12" key="1">
    <citation type="submission" date="2011-01" db="EMBL/GenBank/DDBJ databases">
        <title>Whole genome sequence of Caldisericum exile AZM16c01.</title>
        <authorList>
            <person name="Narita-Yamada S."/>
            <person name="Kawakoshi A."/>
            <person name="Nakamura S."/>
            <person name="Sasagawa M."/>
            <person name="Fukada J."/>
            <person name="Sekine M."/>
            <person name="Kato Y."/>
            <person name="Fukai R."/>
            <person name="Sasaki K."/>
            <person name="Hanamaki A."/>
            <person name="Narita H."/>
            <person name="Konno Y."/>
            <person name="Mori K."/>
            <person name="Yamazaki S."/>
            <person name="Suzuki K."/>
            <person name="Fujita N."/>
        </authorList>
    </citation>
    <scope>NUCLEOTIDE SEQUENCE [LARGE SCALE GENOMIC DNA]</scope>
    <source>
        <strain evidence="12">DSM 21853 / NBRC 104410 / AZM16c01</strain>
    </source>
</reference>
<feature type="transmembrane region" description="Helical" evidence="9">
    <location>
        <begin position="99"/>
        <end position="123"/>
    </location>
</feature>
<proteinExistence type="inferred from homology"/>
<protein>
    <recommendedName>
        <fullName evidence="3 9">Phosphate transport system permease protein PstA</fullName>
    </recommendedName>
</protein>
<dbReference type="PANTHER" id="PTHR43470:SF3">
    <property type="entry name" value="PHOSPHATE TRANSPORT SYSTEM PERMEASE PROTEIN PSTA-RELATED"/>
    <property type="match status" value="1"/>
</dbReference>
<feature type="transmembrane region" description="Helical" evidence="9">
    <location>
        <begin position="251"/>
        <end position="273"/>
    </location>
</feature>
<evidence type="ECO:0000313" key="11">
    <source>
        <dbReference type="EMBL" id="BAL80723.1"/>
    </source>
</evidence>
<dbReference type="Gene3D" id="1.10.3720.10">
    <property type="entry name" value="MetI-like"/>
    <property type="match status" value="1"/>
</dbReference>
<sequence>MDKTRKEILLFTIFRVTALITLVTVFTLIFYILSKGMKVISIDFIIDVPRNSFTEGGIYPAIIGSLYLVGLATIFAVPIGVLGGIYLSEYTKENIITNSIRLAIDTLSGIPSIIFGLFGLAVFSKMLGFKISLIAGSLTLSLLMLPTIISATIESLKLVPKDFRDASFALGATKWQTTTEIVLKTAMPNIITGVLLSVGRAIGETAPILFTGATFYTRGLPKSILEPVMALPYTIYGLLTEGTFPQKQVPIAFGAALVLIIVVFIITLPGIIIRNRYRSNKKW</sequence>
<feature type="domain" description="ABC transmembrane type-1" evidence="10">
    <location>
        <begin position="62"/>
        <end position="270"/>
    </location>
</feature>
<organism evidence="11 12">
    <name type="scientific">Caldisericum exile (strain DSM 21853 / NBRC 104410 / AZM16c01)</name>
    <dbReference type="NCBI Taxonomy" id="511051"/>
    <lineage>
        <taxon>Bacteria</taxon>
        <taxon>Pseudomonadati</taxon>
        <taxon>Caldisericota/Cryosericota group</taxon>
        <taxon>Caldisericota</taxon>
        <taxon>Caldisericia</taxon>
        <taxon>Caldisericales</taxon>
        <taxon>Caldisericaceae</taxon>
        <taxon>Caldisericum</taxon>
    </lineage>
</organism>
<keyword evidence="8 9" id="KW-0472">Membrane</keyword>
<keyword evidence="5 9" id="KW-1003">Cell membrane</keyword>
<dbReference type="AlphaFoldDB" id="A0A7U6GE42"/>
<evidence type="ECO:0000256" key="1">
    <source>
        <dbReference type="ARBA" id="ARBA00004651"/>
    </source>
</evidence>
<evidence type="ECO:0000259" key="10">
    <source>
        <dbReference type="PROSITE" id="PS50928"/>
    </source>
</evidence>
<dbReference type="KEGG" id="cex:CSE_05970"/>
<evidence type="ECO:0000256" key="3">
    <source>
        <dbReference type="ARBA" id="ARBA00016864"/>
    </source>
</evidence>